<dbReference type="InterPro" id="IPR007318">
    <property type="entry name" value="Phopholipid_MeTrfase"/>
</dbReference>
<reference evidence="6" key="1">
    <citation type="journal article" date="2014" name="Int. J. Syst. Evol. Microbiol.">
        <title>Complete genome sequence of Corynebacterium casei LMG S-19264T (=DSM 44701T), isolated from a smear-ripened cheese.</title>
        <authorList>
            <consortium name="US DOE Joint Genome Institute (JGI-PGF)"/>
            <person name="Walter F."/>
            <person name="Albersmeier A."/>
            <person name="Kalinowski J."/>
            <person name="Ruckert C."/>
        </authorList>
    </citation>
    <scope>NUCLEOTIDE SEQUENCE</scope>
    <source>
        <strain evidence="6">CCM 7897</strain>
    </source>
</reference>
<organism evidence="6 7">
    <name type="scientific">Azorhizobium oxalatiphilum</name>
    <dbReference type="NCBI Taxonomy" id="980631"/>
    <lineage>
        <taxon>Bacteria</taxon>
        <taxon>Pseudomonadati</taxon>
        <taxon>Pseudomonadota</taxon>
        <taxon>Alphaproteobacteria</taxon>
        <taxon>Hyphomicrobiales</taxon>
        <taxon>Xanthobacteraceae</taxon>
        <taxon>Azorhizobium</taxon>
    </lineage>
</organism>
<gene>
    <name evidence="6" type="ORF">GCM10007301_04810</name>
</gene>
<reference evidence="6" key="2">
    <citation type="submission" date="2020-09" db="EMBL/GenBank/DDBJ databases">
        <authorList>
            <person name="Sun Q."/>
            <person name="Sedlacek I."/>
        </authorList>
    </citation>
    <scope>NUCLEOTIDE SEQUENCE</scope>
    <source>
        <strain evidence="6">CCM 7897</strain>
    </source>
</reference>
<dbReference type="PANTHER" id="PTHR43847:SF1">
    <property type="entry name" value="BLL3993 PROTEIN"/>
    <property type="match status" value="1"/>
</dbReference>
<protein>
    <submittedName>
        <fullName evidence="6">Isoprenylcysteine carboxyl methyltransferase</fullName>
    </submittedName>
</protein>
<keyword evidence="2 5" id="KW-0812">Transmembrane</keyword>
<dbReference type="InterPro" id="IPR052527">
    <property type="entry name" value="Metal_cation-efflux_comp"/>
</dbReference>
<keyword evidence="4 5" id="KW-0472">Membrane</keyword>
<evidence type="ECO:0000256" key="4">
    <source>
        <dbReference type="ARBA" id="ARBA00023136"/>
    </source>
</evidence>
<keyword evidence="3 5" id="KW-1133">Transmembrane helix</keyword>
<sequence length="222" mass="24799">MASILLQTLGWTVFLGALILWPAGTLHYPGAWAFMALFLFGGGAILFWLGRYSPGLLRERMRSPIQREQKGWDKVFLTVLMAGFLLWLPLMGWEARRSGFHALPAAVEVLGGVLMALYMAGVWWTFRANAFAAPVVKIQQGQTVIDTGPYAIVRHPMYASALLFFLGLPLLLGAPWGLLVSLLLTLGIAWRAVREEEVLRAKLPGYEAYAQRVRFRLVPGLW</sequence>
<comment type="subcellular location">
    <subcellularLocation>
        <location evidence="1">Endomembrane system</location>
        <topology evidence="1">Multi-pass membrane protein</topology>
    </subcellularLocation>
</comment>
<evidence type="ECO:0000313" key="6">
    <source>
        <dbReference type="EMBL" id="GGF48565.1"/>
    </source>
</evidence>
<keyword evidence="6" id="KW-0808">Transferase</keyword>
<name>A0A917F451_9HYPH</name>
<keyword evidence="7" id="KW-1185">Reference proteome</keyword>
<dbReference type="RefSeq" id="WP_188575053.1">
    <property type="nucleotide sequence ID" value="NZ_BMCT01000001.1"/>
</dbReference>
<dbReference type="GO" id="GO:0032259">
    <property type="term" value="P:methylation"/>
    <property type="evidence" value="ECO:0007669"/>
    <property type="project" value="UniProtKB-KW"/>
</dbReference>
<dbReference type="PANTHER" id="PTHR43847">
    <property type="entry name" value="BLL3993 PROTEIN"/>
    <property type="match status" value="1"/>
</dbReference>
<evidence type="ECO:0000256" key="1">
    <source>
        <dbReference type="ARBA" id="ARBA00004127"/>
    </source>
</evidence>
<accession>A0A917F451</accession>
<feature type="transmembrane region" description="Helical" evidence="5">
    <location>
        <begin position="71"/>
        <end position="90"/>
    </location>
</feature>
<evidence type="ECO:0000313" key="7">
    <source>
        <dbReference type="Proteomes" id="UP000606044"/>
    </source>
</evidence>
<keyword evidence="6" id="KW-0489">Methyltransferase</keyword>
<dbReference type="Proteomes" id="UP000606044">
    <property type="component" value="Unassembled WGS sequence"/>
</dbReference>
<comment type="caution">
    <text evidence="6">The sequence shown here is derived from an EMBL/GenBank/DDBJ whole genome shotgun (WGS) entry which is preliminary data.</text>
</comment>
<feature type="transmembrane region" description="Helical" evidence="5">
    <location>
        <begin position="102"/>
        <end position="126"/>
    </location>
</feature>
<evidence type="ECO:0000256" key="2">
    <source>
        <dbReference type="ARBA" id="ARBA00022692"/>
    </source>
</evidence>
<proteinExistence type="predicted"/>
<dbReference type="Pfam" id="PF04191">
    <property type="entry name" value="PEMT"/>
    <property type="match status" value="1"/>
</dbReference>
<dbReference type="GO" id="GO:0008168">
    <property type="term" value="F:methyltransferase activity"/>
    <property type="evidence" value="ECO:0007669"/>
    <property type="project" value="UniProtKB-KW"/>
</dbReference>
<dbReference type="Gene3D" id="1.20.120.1630">
    <property type="match status" value="1"/>
</dbReference>
<dbReference type="EMBL" id="BMCT01000001">
    <property type="protein sequence ID" value="GGF48565.1"/>
    <property type="molecule type" value="Genomic_DNA"/>
</dbReference>
<dbReference type="AlphaFoldDB" id="A0A917F451"/>
<feature type="transmembrane region" description="Helical" evidence="5">
    <location>
        <begin position="30"/>
        <end position="50"/>
    </location>
</feature>
<evidence type="ECO:0000256" key="3">
    <source>
        <dbReference type="ARBA" id="ARBA00022989"/>
    </source>
</evidence>
<dbReference type="GO" id="GO:0012505">
    <property type="term" value="C:endomembrane system"/>
    <property type="evidence" value="ECO:0007669"/>
    <property type="project" value="UniProtKB-SubCell"/>
</dbReference>
<evidence type="ECO:0000256" key="5">
    <source>
        <dbReference type="SAM" id="Phobius"/>
    </source>
</evidence>